<evidence type="ECO:0000256" key="6">
    <source>
        <dbReference type="ARBA" id="ARBA00023136"/>
    </source>
</evidence>
<feature type="binding site" evidence="7">
    <location>
        <position position="255"/>
    </location>
    <ligand>
        <name>Mg(2+)</name>
        <dbReference type="ChEBI" id="CHEBI:18420"/>
    </ligand>
</feature>
<keyword evidence="5 8" id="KW-1133">Transmembrane helix</keyword>
<feature type="transmembrane region" description="Helical" evidence="8">
    <location>
        <begin position="276"/>
        <end position="300"/>
    </location>
</feature>
<dbReference type="InterPro" id="IPR000715">
    <property type="entry name" value="Glycosyl_transferase_4"/>
</dbReference>
<feature type="transmembrane region" description="Helical" evidence="8">
    <location>
        <begin position="355"/>
        <end position="378"/>
    </location>
</feature>
<dbReference type="Pfam" id="PF00953">
    <property type="entry name" value="Glycos_transf_4"/>
    <property type="match status" value="1"/>
</dbReference>
<keyword evidence="7" id="KW-0460">Magnesium</keyword>
<dbReference type="CDD" id="cd06853">
    <property type="entry name" value="GT_WecA_like"/>
    <property type="match status" value="1"/>
</dbReference>
<dbReference type="GO" id="GO:0071555">
    <property type="term" value="P:cell wall organization"/>
    <property type="evidence" value="ECO:0007669"/>
    <property type="project" value="TreeGrafter"/>
</dbReference>
<sequence length="418" mass="46238">MLNTIKEIPIAEIPFTVKFFIVLFITFGMSLIFTPLMTFVSRRIGAVDKPNKRRINTKVMPSAGGLAIFLSFAIATLFILPMIVHPQLPFLSPGQMSKEIRPQMITYMSYIIPFIVAGGIVVLTGLIDDIKELSPRMKMLGLLVAASITWFFTHARFDNLKIPFGGPFLEFPAWLSFIFTVFWIVSITNAVNLIDGLDGLASGVSVISLSTMGVVSYFFLPSPNVFLPITIFTLVAAIMGFFPYNYHPAIIYLGDTGALFLGFMISVASLQGLKNATAVAVLTPILILGVPLTDTIVAMVRRKLNKQSISSADKMHLHHRLMSIGFTHRGAVLVIYGIAGIFAFISLILQVSSRVGGIFLIIALILGLGLFIDMVGILGKNRQPFLNVLRFIGSSEYREQVINKKQPKKYKHDKTERK</sequence>
<dbReference type="PATRIC" id="fig|1231377.3.peg.749"/>
<reference evidence="9 10" key="1">
    <citation type="journal article" date="2012" name="J. Bacteriol.">
        <title>Genome Sequence of the Bacteriocin-Producing Strain Lactococcus garvieae DCC43.</title>
        <authorList>
            <person name="Gabrielsen C."/>
            <person name="Brede D.A."/>
            <person name="Hernandez P.E."/>
            <person name="Nes I.F."/>
            <person name="Diep D.B."/>
        </authorList>
    </citation>
    <scope>NUCLEOTIDE SEQUENCE [LARGE SCALE GENOMIC DNA]</scope>
    <source>
        <strain evidence="9 10">DCC43</strain>
    </source>
</reference>
<evidence type="ECO:0000256" key="8">
    <source>
        <dbReference type="SAM" id="Phobius"/>
    </source>
</evidence>
<evidence type="ECO:0000256" key="2">
    <source>
        <dbReference type="ARBA" id="ARBA00022475"/>
    </source>
</evidence>
<gene>
    <name evidence="9" type="ORF">C426_0746</name>
</gene>
<dbReference type="InterPro" id="IPR018480">
    <property type="entry name" value="PNAcMuramoyl-5peptid_Trfase_CS"/>
</dbReference>
<organism evidence="9 10">
    <name type="scientific">Lactococcus garvieae DCC43</name>
    <dbReference type="NCBI Taxonomy" id="1231377"/>
    <lineage>
        <taxon>Bacteria</taxon>
        <taxon>Bacillati</taxon>
        <taxon>Bacillota</taxon>
        <taxon>Bacilli</taxon>
        <taxon>Lactobacillales</taxon>
        <taxon>Streptococcaceae</taxon>
        <taxon>Lactococcus</taxon>
    </lineage>
</organism>
<dbReference type="PROSITE" id="PS01348">
    <property type="entry name" value="MRAY_2"/>
    <property type="match status" value="1"/>
</dbReference>
<comment type="caution">
    <text evidence="9">The sequence shown here is derived from an EMBL/GenBank/DDBJ whole genome shotgun (WGS) entry which is preliminary data.</text>
</comment>
<comment type="subcellular location">
    <subcellularLocation>
        <location evidence="1">Cell membrane</location>
        <topology evidence="1">Multi-pass membrane protein</topology>
    </subcellularLocation>
</comment>
<dbReference type="EMBL" id="AMQS01000008">
    <property type="protein sequence ID" value="EKF51884.1"/>
    <property type="molecule type" value="Genomic_DNA"/>
</dbReference>
<feature type="transmembrane region" description="Helical" evidence="8">
    <location>
        <begin position="173"/>
        <end position="193"/>
    </location>
</feature>
<feature type="binding site" evidence="7">
    <location>
        <position position="192"/>
    </location>
    <ligand>
        <name>Mg(2+)</name>
        <dbReference type="ChEBI" id="CHEBI:18420"/>
    </ligand>
</feature>
<evidence type="ECO:0000256" key="3">
    <source>
        <dbReference type="ARBA" id="ARBA00022679"/>
    </source>
</evidence>
<proteinExistence type="predicted"/>
<dbReference type="GO" id="GO:0009103">
    <property type="term" value="P:lipopolysaccharide biosynthetic process"/>
    <property type="evidence" value="ECO:0007669"/>
    <property type="project" value="TreeGrafter"/>
</dbReference>
<evidence type="ECO:0000313" key="10">
    <source>
        <dbReference type="Proteomes" id="UP000006787"/>
    </source>
</evidence>
<keyword evidence="7" id="KW-0479">Metal-binding</keyword>
<feature type="transmembrane region" description="Helical" evidence="8">
    <location>
        <begin position="104"/>
        <end position="127"/>
    </location>
</feature>
<dbReference type="PANTHER" id="PTHR22926:SF3">
    <property type="entry name" value="UNDECAPRENYL-PHOSPHATE ALPHA-N-ACETYLGLUCOSAMINYL 1-PHOSPHATE TRANSFERASE"/>
    <property type="match status" value="1"/>
</dbReference>
<dbReference type="GO" id="GO:0044038">
    <property type="term" value="P:cell wall macromolecule biosynthetic process"/>
    <property type="evidence" value="ECO:0007669"/>
    <property type="project" value="TreeGrafter"/>
</dbReference>
<feature type="transmembrane region" description="Helical" evidence="8">
    <location>
        <begin position="62"/>
        <end position="84"/>
    </location>
</feature>
<keyword evidence="2" id="KW-1003">Cell membrane</keyword>
<evidence type="ECO:0000256" key="4">
    <source>
        <dbReference type="ARBA" id="ARBA00022692"/>
    </source>
</evidence>
<evidence type="ECO:0000313" key="9">
    <source>
        <dbReference type="EMBL" id="EKF51884.1"/>
    </source>
</evidence>
<keyword evidence="3 9" id="KW-0808">Transferase</keyword>
<feature type="transmembrane region" description="Helical" evidence="8">
    <location>
        <begin position="225"/>
        <end position="242"/>
    </location>
</feature>
<dbReference type="GO" id="GO:0005886">
    <property type="term" value="C:plasma membrane"/>
    <property type="evidence" value="ECO:0007669"/>
    <property type="project" value="UniProtKB-SubCell"/>
</dbReference>
<keyword evidence="6 8" id="KW-0472">Membrane</keyword>
<evidence type="ECO:0000256" key="7">
    <source>
        <dbReference type="PIRSR" id="PIRSR600715-1"/>
    </source>
</evidence>
<accession>K2PNP2</accession>
<feature type="transmembrane region" description="Helical" evidence="8">
    <location>
        <begin position="249"/>
        <end position="270"/>
    </location>
</feature>
<feature type="transmembrane region" description="Helical" evidence="8">
    <location>
        <begin position="200"/>
        <end position="219"/>
    </location>
</feature>
<keyword evidence="4 8" id="KW-0812">Transmembrane</keyword>
<evidence type="ECO:0000256" key="1">
    <source>
        <dbReference type="ARBA" id="ARBA00004651"/>
    </source>
</evidence>
<dbReference type="PANTHER" id="PTHR22926">
    <property type="entry name" value="PHOSPHO-N-ACETYLMURAMOYL-PENTAPEPTIDE-TRANSFERASE"/>
    <property type="match status" value="1"/>
</dbReference>
<feature type="transmembrane region" description="Helical" evidence="8">
    <location>
        <begin position="321"/>
        <end position="349"/>
    </location>
</feature>
<feature type="transmembrane region" description="Helical" evidence="8">
    <location>
        <begin position="20"/>
        <end position="41"/>
    </location>
</feature>
<dbReference type="GO" id="GO:0046872">
    <property type="term" value="F:metal ion binding"/>
    <property type="evidence" value="ECO:0007669"/>
    <property type="project" value="UniProtKB-KW"/>
</dbReference>
<dbReference type="AlphaFoldDB" id="K2PNP2"/>
<feature type="transmembrane region" description="Helical" evidence="8">
    <location>
        <begin position="139"/>
        <end position="157"/>
    </location>
</feature>
<comment type="cofactor">
    <cofactor evidence="7">
        <name>Mg(2+)</name>
        <dbReference type="ChEBI" id="CHEBI:18420"/>
    </cofactor>
</comment>
<protein>
    <submittedName>
        <fullName evidence="9">Undecaprenyl-phosphate N-acetylglucosaminyl 1-phosphate transferase</fullName>
    </submittedName>
</protein>
<evidence type="ECO:0000256" key="5">
    <source>
        <dbReference type="ARBA" id="ARBA00022989"/>
    </source>
</evidence>
<dbReference type="GO" id="GO:0016780">
    <property type="term" value="F:phosphotransferase activity, for other substituted phosphate groups"/>
    <property type="evidence" value="ECO:0007669"/>
    <property type="project" value="InterPro"/>
</dbReference>
<dbReference type="Proteomes" id="UP000006787">
    <property type="component" value="Unassembled WGS sequence"/>
</dbReference>
<dbReference type="RefSeq" id="WP_003135093.1">
    <property type="nucleotide sequence ID" value="NZ_AMQS01000008.1"/>
</dbReference>
<name>K2PNP2_9LACT</name>
<dbReference type="eggNOG" id="COG0472">
    <property type="taxonomic scope" value="Bacteria"/>
</dbReference>